<comment type="caution">
    <text evidence="3">The sequence shown here is derived from an EMBL/GenBank/DDBJ whole genome shotgun (WGS) entry which is preliminary data.</text>
</comment>
<dbReference type="InterPro" id="IPR051468">
    <property type="entry name" value="Fungal_SecMetab_SDRs"/>
</dbReference>
<accession>A0A8J4GY32</accession>
<evidence type="ECO:0000313" key="3">
    <source>
        <dbReference type="EMBL" id="GIQ67303.1"/>
    </source>
</evidence>
<reference evidence="3" key="1">
    <citation type="submission" date="2021-04" db="EMBL/GenBank/DDBJ databases">
        <title>Draft genome sequence of Xylanibacillus composti strain K13.</title>
        <authorList>
            <person name="Uke A."/>
            <person name="Chhe C."/>
            <person name="Baramee S."/>
            <person name="Kosugi A."/>
        </authorList>
    </citation>
    <scope>NUCLEOTIDE SEQUENCE</scope>
    <source>
        <strain evidence="3">K13</strain>
    </source>
</reference>
<dbReference type="InterPro" id="IPR002347">
    <property type="entry name" value="SDR_fam"/>
</dbReference>
<dbReference type="Pfam" id="PF00106">
    <property type="entry name" value="adh_short"/>
    <property type="match status" value="1"/>
</dbReference>
<dbReference type="CDD" id="cd05325">
    <property type="entry name" value="carb_red_sniffer_like_SDR_c"/>
    <property type="match status" value="1"/>
</dbReference>
<comment type="similarity">
    <text evidence="1 2">Belongs to the short-chain dehydrogenases/reductases (SDR) family.</text>
</comment>
<dbReference type="GO" id="GO:0016491">
    <property type="term" value="F:oxidoreductase activity"/>
    <property type="evidence" value="ECO:0007669"/>
    <property type="project" value="TreeGrafter"/>
</dbReference>
<dbReference type="GO" id="GO:0005737">
    <property type="term" value="C:cytoplasm"/>
    <property type="evidence" value="ECO:0007669"/>
    <property type="project" value="TreeGrafter"/>
</dbReference>
<dbReference type="InterPro" id="IPR020904">
    <property type="entry name" value="Sc_DH/Rdtase_CS"/>
</dbReference>
<dbReference type="AlphaFoldDB" id="A0A8J4GY32"/>
<sequence length="233" mass="24815">MNIFITGANRGLGFHLAALSLAQGHRVAAGVRNPAQPGEGLEKLAQQYPGDLLITALDVKDEATVQQAAAAVKEAFGHVDAVVNNAGILLARDQKLEELSLADTEETFQVNLFGPIRVVKHMLPLMTEEGEKAIVNISSEAGSFKNAYGGDYPYAVSKGALNLFSEHVRRYVKDRGIRVYAVHPGWIRTDMGGEKAPGDPTESAQGVLALIDGTNKAEGAGIFIDHRGEAMPG</sequence>
<dbReference type="PRINTS" id="PR00080">
    <property type="entry name" value="SDRFAMILY"/>
</dbReference>
<dbReference type="PROSITE" id="PS00061">
    <property type="entry name" value="ADH_SHORT"/>
    <property type="match status" value="1"/>
</dbReference>
<name>A0A8J4GY32_9BACL</name>
<dbReference type="SUPFAM" id="SSF51735">
    <property type="entry name" value="NAD(P)-binding Rossmann-fold domains"/>
    <property type="match status" value="1"/>
</dbReference>
<keyword evidence="4" id="KW-1185">Reference proteome</keyword>
<organism evidence="3 4">
    <name type="scientific">Xylanibacillus composti</name>
    <dbReference type="NCBI Taxonomy" id="1572762"/>
    <lineage>
        <taxon>Bacteria</taxon>
        <taxon>Bacillati</taxon>
        <taxon>Bacillota</taxon>
        <taxon>Bacilli</taxon>
        <taxon>Bacillales</taxon>
        <taxon>Paenibacillaceae</taxon>
        <taxon>Xylanibacillus</taxon>
    </lineage>
</organism>
<dbReference type="PANTHER" id="PTHR43544">
    <property type="entry name" value="SHORT-CHAIN DEHYDROGENASE/REDUCTASE"/>
    <property type="match status" value="1"/>
</dbReference>
<gene>
    <name evidence="3" type="ORF">XYCOK13_01270</name>
</gene>
<protein>
    <submittedName>
        <fullName evidence="3">Short-chain dehydrogenase</fullName>
    </submittedName>
</protein>
<dbReference type="PANTHER" id="PTHR43544:SF33">
    <property type="entry name" value="C-FACTOR"/>
    <property type="match status" value="1"/>
</dbReference>
<evidence type="ECO:0000256" key="1">
    <source>
        <dbReference type="ARBA" id="ARBA00006484"/>
    </source>
</evidence>
<evidence type="ECO:0000313" key="4">
    <source>
        <dbReference type="Proteomes" id="UP000677918"/>
    </source>
</evidence>
<dbReference type="EMBL" id="BOVK01000002">
    <property type="protein sequence ID" value="GIQ67303.1"/>
    <property type="molecule type" value="Genomic_DNA"/>
</dbReference>
<evidence type="ECO:0000256" key="2">
    <source>
        <dbReference type="RuleBase" id="RU000363"/>
    </source>
</evidence>
<dbReference type="Proteomes" id="UP000677918">
    <property type="component" value="Unassembled WGS sequence"/>
</dbReference>
<dbReference type="PRINTS" id="PR00081">
    <property type="entry name" value="GDHRDH"/>
</dbReference>
<dbReference type="InterPro" id="IPR036291">
    <property type="entry name" value="NAD(P)-bd_dom_sf"/>
</dbReference>
<dbReference type="RefSeq" id="WP_213409909.1">
    <property type="nucleotide sequence ID" value="NZ_BOVK01000002.1"/>
</dbReference>
<dbReference type="Gene3D" id="3.40.50.720">
    <property type="entry name" value="NAD(P)-binding Rossmann-like Domain"/>
    <property type="match status" value="1"/>
</dbReference>
<proteinExistence type="inferred from homology"/>